<dbReference type="PANTHER" id="PTHR42692:SF1">
    <property type="entry name" value="NUCLEOTIDE PYROPHOSPHOHYDROLASE"/>
    <property type="match status" value="1"/>
</dbReference>
<dbReference type="CDD" id="cd11531">
    <property type="entry name" value="NTP-PPase_BsYpjD"/>
    <property type="match status" value="1"/>
</dbReference>
<evidence type="ECO:0000313" key="4">
    <source>
        <dbReference type="Proteomes" id="UP000175691"/>
    </source>
</evidence>
<dbReference type="Proteomes" id="UP000175691">
    <property type="component" value="Unassembled WGS sequence"/>
</dbReference>
<protein>
    <recommendedName>
        <fullName evidence="2">NTP pyrophosphohydrolase MazG-like domain-containing protein</fullName>
    </recommendedName>
</protein>
<feature type="region of interest" description="Disordered" evidence="1">
    <location>
        <begin position="104"/>
        <end position="131"/>
    </location>
</feature>
<reference evidence="3 4" key="1">
    <citation type="submission" date="2016-08" db="EMBL/GenBank/DDBJ databases">
        <authorList>
            <person name="Seilhamer J.J."/>
        </authorList>
    </citation>
    <scope>NUCLEOTIDE SEQUENCE [LARGE SCALE GENOMIC DNA]</scope>
    <source>
        <strain evidence="3 4">KCTC 42603</strain>
    </source>
</reference>
<proteinExistence type="predicted"/>
<comment type="caution">
    <text evidence="3">The sequence shown here is derived from an EMBL/GenBank/DDBJ whole genome shotgun (WGS) entry which is preliminary data.</text>
</comment>
<dbReference type="PANTHER" id="PTHR42692">
    <property type="entry name" value="NUCLEOTIDE PYROPHOSPHOHYDROLASE"/>
    <property type="match status" value="1"/>
</dbReference>
<dbReference type="RefSeq" id="WP_070127646.1">
    <property type="nucleotide sequence ID" value="NZ_MDHN01000043.1"/>
</dbReference>
<dbReference type="AlphaFoldDB" id="A0A1E7Z5X8"/>
<evidence type="ECO:0000256" key="1">
    <source>
        <dbReference type="SAM" id="MobiDB-lite"/>
    </source>
</evidence>
<dbReference type="Pfam" id="PF03819">
    <property type="entry name" value="MazG"/>
    <property type="match status" value="1"/>
</dbReference>
<dbReference type="SUPFAM" id="SSF101386">
    <property type="entry name" value="all-alpha NTP pyrophosphatases"/>
    <property type="match status" value="1"/>
</dbReference>
<gene>
    <name evidence="3" type="ORF">BFC18_00735</name>
</gene>
<dbReference type="EMBL" id="MDHN01000043">
    <property type="protein sequence ID" value="OFC68794.1"/>
    <property type="molecule type" value="Genomic_DNA"/>
</dbReference>
<organism evidence="3 4">
    <name type="scientific">Alteromonas confluentis</name>
    <dbReference type="NCBI Taxonomy" id="1656094"/>
    <lineage>
        <taxon>Bacteria</taxon>
        <taxon>Pseudomonadati</taxon>
        <taxon>Pseudomonadota</taxon>
        <taxon>Gammaproteobacteria</taxon>
        <taxon>Alteromonadales</taxon>
        <taxon>Alteromonadaceae</taxon>
        <taxon>Alteromonas/Salinimonas group</taxon>
        <taxon>Alteromonas</taxon>
    </lineage>
</organism>
<dbReference type="InterPro" id="IPR012359">
    <property type="entry name" value="MazG-related_YpjD"/>
</dbReference>
<feature type="domain" description="NTP pyrophosphohydrolase MazG-like" evidence="2">
    <location>
        <begin position="35"/>
        <end position="115"/>
    </location>
</feature>
<dbReference type="STRING" id="1656094.BFC18_00735"/>
<sequence length="131" mass="14828">MKTYTTSENNNQALSGIQQQVHEWICTVGVTYFDELTNLSNLIEEVGEVARLIGREYGQQSFKPGERPACVKTAIADELSDVMFILVCLANQIDIDLSDAFARNMDKKTRRDSDRHKSNSKLTSRTQHESD</sequence>
<dbReference type="PIRSF" id="PIRSF029904">
    <property type="entry name" value="UCP029904_pph"/>
    <property type="match status" value="1"/>
</dbReference>
<dbReference type="InterPro" id="IPR047046">
    <property type="entry name" value="YpjD/YvdC"/>
</dbReference>
<name>A0A1E7Z5X8_9ALTE</name>
<dbReference type="Gene3D" id="1.10.287.1080">
    <property type="entry name" value="MazG-like"/>
    <property type="match status" value="1"/>
</dbReference>
<accession>A0A1E7Z5X8</accession>
<dbReference type="InterPro" id="IPR004518">
    <property type="entry name" value="MazG-like_dom"/>
</dbReference>
<keyword evidence="4" id="KW-1185">Reference proteome</keyword>
<feature type="compositionally biased region" description="Basic and acidic residues" evidence="1">
    <location>
        <begin position="104"/>
        <end position="117"/>
    </location>
</feature>
<evidence type="ECO:0000313" key="3">
    <source>
        <dbReference type="EMBL" id="OFC68794.1"/>
    </source>
</evidence>
<evidence type="ECO:0000259" key="2">
    <source>
        <dbReference type="Pfam" id="PF03819"/>
    </source>
</evidence>